<keyword evidence="3" id="KW-1185">Reference proteome</keyword>
<gene>
    <name evidence="1" type="ORF">GHT09_013506</name>
    <name evidence="2" type="ORF">MONAX_5E029272</name>
</gene>
<evidence type="ECO:0000313" key="3">
    <source>
        <dbReference type="Proteomes" id="UP000335636"/>
    </source>
</evidence>
<dbReference type="Proteomes" id="UP000335636">
    <property type="component" value="Unassembled WGS sequence"/>
</dbReference>
<dbReference type="PROSITE" id="PS51257">
    <property type="entry name" value="PROKAR_LIPOPROTEIN"/>
    <property type="match status" value="1"/>
</dbReference>
<evidence type="ECO:0000313" key="2">
    <source>
        <dbReference type="EMBL" id="VTJ68696.1"/>
    </source>
</evidence>
<reference evidence="2 3" key="1">
    <citation type="submission" date="2019-04" db="EMBL/GenBank/DDBJ databases">
        <authorList>
            <person name="Alioto T."/>
            <person name="Alioto T."/>
        </authorList>
    </citation>
    <scope>NUCLEOTIDE SEQUENCE [LARGE SCALE GENOMIC DNA]</scope>
</reference>
<evidence type="ECO:0000313" key="1">
    <source>
        <dbReference type="EMBL" id="KAF7475554.1"/>
    </source>
</evidence>
<dbReference type="Proteomes" id="UP000662637">
    <property type="component" value="Unassembled WGS sequence"/>
</dbReference>
<sequence length="343" mass="35815">MKSLSPLPLTSVIEVCYSLSGSTSCADLRCVQGGSESPCGPGSWFPAVGSALTRMLQVGSPSTYSAPSLSPRAALPLPLGWISRSSCLLPRDPRLLLPVAGAMGSRCLALLSAVSVLLASSGSEAQTSREHQCWRLAVAALVLGAEVGGAGVVSSLLSSEMDTQKLPKSTFFWPAPLVHHRWPIPALPALKLLSATTAPTVFAETGSSTRGWGESSTHPTSSVMVNDCEVPFPPLVSDSCAAPGTNSEPIKNPGLLRRLMGEDTVFQGDLSPSPFDRESKCQSLAQGSFCLGLPGVWGLSSGLSAERWRDTQDLSQDPPGLKPFPAAGTLPPTPGPCCWMGFE</sequence>
<accession>A0A5E4BHM3</accession>
<dbReference type="EMBL" id="WJEC01003043">
    <property type="protein sequence ID" value="KAF7475554.1"/>
    <property type="molecule type" value="Genomic_DNA"/>
</dbReference>
<name>A0A5E4BHM3_MARMO</name>
<dbReference type="EMBL" id="CABDUW010000438">
    <property type="protein sequence ID" value="VTJ68696.1"/>
    <property type="molecule type" value="Genomic_DNA"/>
</dbReference>
<protein>
    <submittedName>
        <fullName evidence="2">Uncharacterized protein</fullName>
    </submittedName>
</protein>
<proteinExistence type="predicted"/>
<reference evidence="1" key="2">
    <citation type="submission" date="2020-08" db="EMBL/GenBank/DDBJ databases">
        <authorList>
            <person name="Shumante A."/>
            <person name="Zimin A.V."/>
            <person name="Puiu D."/>
            <person name="Salzberg S.L."/>
        </authorList>
    </citation>
    <scope>NUCLEOTIDE SEQUENCE</scope>
    <source>
        <strain evidence="1">WC2-LM</strain>
        <tissue evidence="1">Liver</tissue>
    </source>
</reference>
<dbReference type="AlphaFoldDB" id="A0A5E4BHM3"/>
<organism evidence="2 3">
    <name type="scientific">Marmota monax</name>
    <name type="common">Woodchuck</name>
    <dbReference type="NCBI Taxonomy" id="9995"/>
    <lineage>
        <taxon>Eukaryota</taxon>
        <taxon>Metazoa</taxon>
        <taxon>Chordata</taxon>
        <taxon>Craniata</taxon>
        <taxon>Vertebrata</taxon>
        <taxon>Euteleostomi</taxon>
        <taxon>Mammalia</taxon>
        <taxon>Eutheria</taxon>
        <taxon>Euarchontoglires</taxon>
        <taxon>Glires</taxon>
        <taxon>Rodentia</taxon>
        <taxon>Sciuromorpha</taxon>
        <taxon>Sciuridae</taxon>
        <taxon>Xerinae</taxon>
        <taxon>Marmotini</taxon>
        <taxon>Marmota</taxon>
    </lineage>
</organism>